<proteinExistence type="predicted"/>
<sequence>MCILLTNLAKSDDILGIFDLTIEVKDKEVFKSQKAMDILMDLFVKGSTRTLNKYANYDYLSYFFADISRFPKGRHYFVTEQTYDHVVPLSKLLVFTEKYDSKTRREGVCSTIKNSLFDTEVHMKLLEDPKINLLPYIIGPFAYANNKGLDDEEIFDLPEELQLLGDDKQVEPLKELIAIHLESLLLLCVNRSGREYLRGKSVYPLIRELHKNHGEDELIEELCDRLVQMLMRDEAPSNAEVDAMHSDDTSDEDDDKIMEVV</sequence>
<dbReference type="Proteomes" id="UP001165064">
    <property type="component" value="Unassembled WGS sequence"/>
</dbReference>
<comment type="caution">
    <text evidence="1">The sequence shown here is derived from an EMBL/GenBank/DDBJ whole genome shotgun (WGS) entry which is preliminary data.</text>
</comment>
<evidence type="ECO:0000313" key="2">
    <source>
        <dbReference type="Proteomes" id="UP001165064"/>
    </source>
</evidence>
<protein>
    <submittedName>
        <fullName evidence="1">Unnamed protein product</fullName>
    </submittedName>
</protein>
<keyword evidence="2" id="KW-1185">Reference proteome</keyword>
<gene>
    <name evidence="1" type="ORF">Amon02_000981800</name>
</gene>
<organism evidence="1 2">
    <name type="scientific">Ambrosiozyma monospora</name>
    <name type="common">Yeast</name>
    <name type="synonym">Endomycopsis monosporus</name>
    <dbReference type="NCBI Taxonomy" id="43982"/>
    <lineage>
        <taxon>Eukaryota</taxon>
        <taxon>Fungi</taxon>
        <taxon>Dikarya</taxon>
        <taxon>Ascomycota</taxon>
        <taxon>Saccharomycotina</taxon>
        <taxon>Pichiomycetes</taxon>
        <taxon>Pichiales</taxon>
        <taxon>Pichiaceae</taxon>
        <taxon>Ambrosiozyma</taxon>
    </lineage>
</organism>
<dbReference type="EMBL" id="BSXS01009538">
    <property type="protein sequence ID" value="GME95786.1"/>
    <property type="molecule type" value="Genomic_DNA"/>
</dbReference>
<name>A0ACB5TVY5_AMBMO</name>
<evidence type="ECO:0000313" key="1">
    <source>
        <dbReference type="EMBL" id="GME95786.1"/>
    </source>
</evidence>
<reference evidence="1" key="1">
    <citation type="submission" date="2023-04" db="EMBL/GenBank/DDBJ databases">
        <title>Ambrosiozyma monospora NBRC 10751.</title>
        <authorList>
            <person name="Ichikawa N."/>
            <person name="Sato H."/>
            <person name="Tonouchi N."/>
        </authorList>
    </citation>
    <scope>NUCLEOTIDE SEQUENCE</scope>
    <source>
        <strain evidence="1">NBRC 10751</strain>
    </source>
</reference>
<accession>A0ACB5TVY5</accession>